<organism evidence="2 3">
    <name type="scientific">Colletotrichum musicola</name>
    <dbReference type="NCBI Taxonomy" id="2175873"/>
    <lineage>
        <taxon>Eukaryota</taxon>
        <taxon>Fungi</taxon>
        <taxon>Dikarya</taxon>
        <taxon>Ascomycota</taxon>
        <taxon>Pezizomycotina</taxon>
        <taxon>Sordariomycetes</taxon>
        <taxon>Hypocreomycetidae</taxon>
        <taxon>Glomerellales</taxon>
        <taxon>Glomerellaceae</taxon>
        <taxon>Colletotrichum</taxon>
        <taxon>Colletotrichum orchidearum species complex</taxon>
    </lineage>
</organism>
<dbReference type="Proteomes" id="UP000639643">
    <property type="component" value="Unassembled WGS sequence"/>
</dbReference>
<evidence type="ECO:0000313" key="2">
    <source>
        <dbReference type="EMBL" id="KAF6842948.1"/>
    </source>
</evidence>
<reference evidence="2" key="1">
    <citation type="journal article" date="2020" name="Phytopathology">
        <title>Genome Sequence Resources of Colletotrichum truncatum, C. plurivorum, C. musicola, and C. sojae: Four Species Pathogenic to Soybean (Glycine max).</title>
        <authorList>
            <person name="Rogerio F."/>
            <person name="Boufleur T.R."/>
            <person name="Ciampi-Guillardi M."/>
            <person name="Sukno S.A."/>
            <person name="Thon M.R."/>
            <person name="Massola Junior N.S."/>
            <person name="Baroncelli R."/>
        </authorList>
    </citation>
    <scope>NUCLEOTIDE SEQUENCE</scope>
    <source>
        <strain evidence="2">LFN0074</strain>
    </source>
</reference>
<feature type="region of interest" description="Disordered" evidence="1">
    <location>
        <begin position="37"/>
        <end position="151"/>
    </location>
</feature>
<proteinExistence type="predicted"/>
<accession>A0A8H6NUR8</accession>
<evidence type="ECO:0000313" key="3">
    <source>
        <dbReference type="Proteomes" id="UP000639643"/>
    </source>
</evidence>
<protein>
    <submittedName>
        <fullName evidence="2">Uncharacterized protein</fullName>
    </submittedName>
</protein>
<comment type="caution">
    <text evidence="2">The sequence shown here is derived from an EMBL/GenBank/DDBJ whole genome shotgun (WGS) entry which is preliminary data.</text>
</comment>
<name>A0A8H6NUR8_9PEZI</name>
<dbReference type="EMBL" id="WIGM01000055">
    <property type="protein sequence ID" value="KAF6842948.1"/>
    <property type="molecule type" value="Genomic_DNA"/>
</dbReference>
<keyword evidence="3" id="KW-1185">Reference proteome</keyword>
<feature type="compositionally biased region" description="Basic and acidic residues" evidence="1">
    <location>
        <begin position="40"/>
        <end position="51"/>
    </location>
</feature>
<gene>
    <name evidence="2" type="ORF">CMUS01_02604</name>
</gene>
<evidence type="ECO:0000256" key="1">
    <source>
        <dbReference type="SAM" id="MobiDB-lite"/>
    </source>
</evidence>
<dbReference type="AlphaFoldDB" id="A0A8H6NUR8"/>
<sequence>MTDSACMSVDTLVGCLAIPGPPPRPLFVEERRKCPITSDGCRDASAKEEKRAKKNHFTRSLEQRLHGPPRHHAPPPCSPLTTHPSTISSPPTISSSSLPITTTHDRLLCSASRPAPHPPPSTNATPPRRKKKKECCPPSKPAVTPGNKGLF</sequence>
<feature type="compositionally biased region" description="Low complexity" evidence="1">
    <location>
        <begin position="79"/>
        <end position="102"/>
    </location>
</feature>